<feature type="region of interest" description="Disordered" evidence="1">
    <location>
        <begin position="187"/>
        <end position="218"/>
    </location>
</feature>
<keyword evidence="3" id="KW-1185">Reference proteome</keyword>
<reference evidence="2" key="1">
    <citation type="submission" date="2021-02" db="EMBL/GenBank/DDBJ databases">
        <authorList>
            <person name="Dougan E. K."/>
            <person name="Rhodes N."/>
            <person name="Thang M."/>
            <person name="Chan C."/>
        </authorList>
    </citation>
    <scope>NUCLEOTIDE SEQUENCE</scope>
</reference>
<name>A0A812STH9_SYMPI</name>
<gene>
    <name evidence="2" type="ORF">SPIL2461_LOCUS12635</name>
</gene>
<feature type="compositionally biased region" description="Polar residues" evidence="1">
    <location>
        <begin position="205"/>
        <end position="218"/>
    </location>
</feature>
<dbReference type="AlphaFoldDB" id="A0A812STH9"/>
<protein>
    <submittedName>
        <fullName evidence="2">Uncharacterized protein</fullName>
    </submittedName>
</protein>
<feature type="non-terminal residue" evidence="2">
    <location>
        <position position="1"/>
    </location>
</feature>
<accession>A0A812STH9</accession>
<dbReference type="Proteomes" id="UP000649617">
    <property type="component" value="Unassembled WGS sequence"/>
</dbReference>
<organism evidence="2 3">
    <name type="scientific">Symbiodinium pilosum</name>
    <name type="common">Dinoflagellate</name>
    <dbReference type="NCBI Taxonomy" id="2952"/>
    <lineage>
        <taxon>Eukaryota</taxon>
        <taxon>Sar</taxon>
        <taxon>Alveolata</taxon>
        <taxon>Dinophyceae</taxon>
        <taxon>Suessiales</taxon>
        <taxon>Symbiodiniaceae</taxon>
        <taxon>Symbiodinium</taxon>
    </lineage>
</organism>
<dbReference type="OrthoDB" id="10502361at2759"/>
<dbReference type="EMBL" id="CAJNIZ010026247">
    <property type="protein sequence ID" value="CAE7490377.1"/>
    <property type="molecule type" value="Genomic_DNA"/>
</dbReference>
<proteinExistence type="predicted"/>
<evidence type="ECO:0000313" key="3">
    <source>
        <dbReference type="Proteomes" id="UP000649617"/>
    </source>
</evidence>
<evidence type="ECO:0000313" key="2">
    <source>
        <dbReference type="EMBL" id="CAE7490377.1"/>
    </source>
</evidence>
<comment type="caution">
    <text evidence="2">The sequence shown here is derived from an EMBL/GenBank/DDBJ whole genome shotgun (WGS) entry which is preliminary data.</text>
</comment>
<sequence length="218" mass="24216">ALKNNCIAKLEARTNPAWAFVMTNSLRSEEAQIISEASSFAADAPSALGALVASQREGGGLRKPMAPSLLSSTDPGLEVLLRSSLARLEARVRALEGQGVRSDRRAAELAGLAQALTEEQRTVLIRLDRLEEQMKPWQQKEAQAPEERLSRLEREQRAAALELRHEGRLPNGSSSDSVSWKVAWRKRWSPASVPGKQQRDRSQGHRWSQSRWQSTCEA</sequence>
<evidence type="ECO:0000256" key="1">
    <source>
        <dbReference type="SAM" id="MobiDB-lite"/>
    </source>
</evidence>